<evidence type="ECO:0000256" key="3">
    <source>
        <dbReference type="SAM" id="Phobius"/>
    </source>
</evidence>
<dbReference type="Proteomes" id="UP001159428">
    <property type="component" value="Unassembled WGS sequence"/>
</dbReference>
<dbReference type="PANTHER" id="PTHR10036">
    <property type="entry name" value="CD59 GLYCOPROTEIN"/>
    <property type="match status" value="1"/>
</dbReference>
<evidence type="ECO:0000313" key="6">
    <source>
        <dbReference type="Proteomes" id="UP001159428"/>
    </source>
</evidence>
<dbReference type="SUPFAM" id="SSF57302">
    <property type="entry name" value="Snake toxin-like"/>
    <property type="match status" value="1"/>
</dbReference>
<evidence type="ECO:0000256" key="1">
    <source>
        <dbReference type="ARBA" id="ARBA00022729"/>
    </source>
</evidence>
<protein>
    <recommendedName>
        <fullName evidence="7">UPAR/Ly6 domain-containing protein</fullName>
    </recommendedName>
</protein>
<feature type="chain" id="PRO_5043964697" description="UPAR/Ly6 domain-containing protein" evidence="4">
    <location>
        <begin position="19"/>
        <end position="143"/>
    </location>
</feature>
<evidence type="ECO:0000256" key="4">
    <source>
        <dbReference type="SAM" id="SignalP"/>
    </source>
</evidence>
<dbReference type="AlphaFoldDB" id="A0AAU9WL13"/>
<feature type="signal peptide" evidence="4">
    <location>
        <begin position="1"/>
        <end position="18"/>
    </location>
</feature>
<reference evidence="5 6" key="1">
    <citation type="submission" date="2022-05" db="EMBL/GenBank/DDBJ databases">
        <authorList>
            <consortium name="Genoscope - CEA"/>
            <person name="William W."/>
        </authorList>
    </citation>
    <scope>NUCLEOTIDE SEQUENCE [LARGE SCALE GENOMIC DNA]</scope>
</reference>
<evidence type="ECO:0008006" key="7">
    <source>
        <dbReference type="Google" id="ProtNLM"/>
    </source>
</evidence>
<evidence type="ECO:0000256" key="2">
    <source>
        <dbReference type="ARBA" id="ARBA00023157"/>
    </source>
</evidence>
<dbReference type="Gene3D" id="2.10.60.10">
    <property type="entry name" value="CD59"/>
    <property type="match status" value="1"/>
</dbReference>
<organism evidence="5 6">
    <name type="scientific">Pocillopora meandrina</name>
    <dbReference type="NCBI Taxonomy" id="46732"/>
    <lineage>
        <taxon>Eukaryota</taxon>
        <taxon>Metazoa</taxon>
        <taxon>Cnidaria</taxon>
        <taxon>Anthozoa</taxon>
        <taxon>Hexacorallia</taxon>
        <taxon>Scleractinia</taxon>
        <taxon>Astrocoeniina</taxon>
        <taxon>Pocilloporidae</taxon>
        <taxon>Pocillopora</taxon>
    </lineage>
</organism>
<proteinExistence type="predicted"/>
<accession>A0AAU9WL13</accession>
<keyword evidence="3" id="KW-0812">Transmembrane</keyword>
<gene>
    <name evidence="5" type="ORF">PMEA_00007512</name>
</gene>
<dbReference type="PANTHER" id="PTHR10036:SF3">
    <property type="entry name" value="PROTEIN SLEEPLESS-RELATED"/>
    <property type="match status" value="1"/>
</dbReference>
<keyword evidence="6" id="KW-1185">Reference proteome</keyword>
<keyword evidence="1 4" id="KW-0732">Signal</keyword>
<feature type="transmembrane region" description="Helical" evidence="3">
    <location>
        <begin position="122"/>
        <end position="140"/>
    </location>
</feature>
<dbReference type="InterPro" id="IPR045860">
    <property type="entry name" value="Snake_toxin-like_sf"/>
</dbReference>
<comment type="caution">
    <text evidence="5">The sequence shown here is derived from an EMBL/GenBank/DDBJ whole genome shotgun (WGS) entry which is preliminary data.</text>
</comment>
<sequence>MKSVAFVAVFLVIQRASALRCYDCKPGNNSAAGSAIICSKPVQTVECSSDFDSCSILKVTSDELDMYYLDCFLKSFCSEAQKNLCEVSTQGLHGASCDMSCCETDLCNKPKDSSTSGTLSRVPASAAIFVILSVIAMVLVDMI</sequence>
<keyword evidence="2" id="KW-1015">Disulfide bond</keyword>
<keyword evidence="3" id="KW-1133">Transmembrane helix</keyword>
<dbReference type="EMBL" id="CALNXJ010000016">
    <property type="protein sequence ID" value="CAH3117492.1"/>
    <property type="molecule type" value="Genomic_DNA"/>
</dbReference>
<name>A0AAU9WL13_9CNID</name>
<evidence type="ECO:0000313" key="5">
    <source>
        <dbReference type="EMBL" id="CAH3117492.1"/>
    </source>
</evidence>
<keyword evidence="3" id="KW-0472">Membrane</keyword>